<dbReference type="EMBL" id="VSSS01000006">
    <property type="protein sequence ID" value="TYL99639.1"/>
    <property type="molecule type" value="Genomic_DNA"/>
</dbReference>
<dbReference type="RefSeq" id="WP_148770558.1">
    <property type="nucleotide sequence ID" value="NZ_VSSS01000006.1"/>
</dbReference>
<evidence type="ECO:0000256" key="1">
    <source>
        <dbReference type="SAM" id="Phobius"/>
    </source>
</evidence>
<sequence>MTAFVFELIFWMLLDLIGCGVAHVVLQLITGDKVVVQPLTANPLRTSQQEFLSYYRIRNGRIELDRSLAGLFGLIFCLLVAAASFLATFAVASLI</sequence>
<keyword evidence="1" id="KW-0472">Membrane</keyword>
<comment type="caution">
    <text evidence="2">The sequence shown here is derived from an EMBL/GenBank/DDBJ whole genome shotgun (WGS) entry which is preliminary data.</text>
</comment>
<accession>A0A5D3L0Y7</accession>
<keyword evidence="3" id="KW-1185">Reference proteome</keyword>
<protein>
    <submittedName>
        <fullName evidence="2">Uncharacterized protein</fullName>
    </submittedName>
</protein>
<dbReference type="AlphaFoldDB" id="A0A5D3L0Y7"/>
<feature type="transmembrane region" description="Helical" evidence="1">
    <location>
        <begin position="68"/>
        <end position="92"/>
    </location>
</feature>
<dbReference type="OrthoDB" id="8251749at2"/>
<gene>
    <name evidence="2" type="ORF">FXB40_02030</name>
</gene>
<name>A0A5D3L0Y7_9BRAD</name>
<evidence type="ECO:0000313" key="2">
    <source>
        <dbReference type="EMBL" id="TYL99639.1"/>
    </source>
</evidence>
<keyword evidence="1" id="KW-1133">Transmembrane helix</keyword>
<evidence type="ECO:0000313" key="3">
    <source>
        <dbReference type="Proteomes" id="UP000324758"/>
    </source>
</evidence>
<dbReference type="Proteomes" id="UP000324758">
    <property type="component" value="Unassembled WGS sequence"/>
</dbReference>
<proteinExistence type="predicted"/>
<keyword evidence="1" id="KW-0812">Transmembrane</keyword>
<feature type="transmembrane region" description="Helical" evidence="1">
    <location>
        <begin position="6"/>
        <end position="29"/>
    </location>
</feature>
<organism evidence="2 3">
    <name type="scientific">Bradyrhizobium rifense</name>
    <dbReference type="NCBI Taxonomy" id="515499"/>
    <lineage>
        <taxon>Bacteria</taxon>
        <taxon>Pseudomonadati</taxon>
        <taxon>Pseudomonadota</taxon>
        <taxon>Alphaproteobacteria</taxon>
        <taxon>Hyphomicrobiales</taxon>
        <taxon>Nitrobacteraceae</taxon>
        <taxon>Bradyrhizobium</taxon>
    </lineage>
</organism>
<reference evidence="2 3" key="1">
    <citation type="submission" date="2019-08" db="EMBL/GenBank/DDBJ databases">
        <title>Bradyrhizobium hipponensis sp. nov., a rhizobium isolated from a Lupinus angustifolius root nodule in Tunisia.</title>
        <authorList>
            <person name="Off K."/>
            <person name="Rejili M."/>
            <person name="Mars M."/>
            <person name="Brachmann A."/>
            <person name="Marin M."/>
        </authorList>
    </citation>
    <scope>NUCLEOTIDE SEQUENCE [LARGE SCALE GENOMIC DNA]</scope>
    <source>
        <strain evidence="2 3">CTAW71</strain>
    </source>
</reference>